<keyword evidence="3" id="KW-1185">Reference proteome</keyword>
<reference evidence="2" key="1">
    <citation type="submission" date="2023-08" db="EMBL/GenBank/DDBJ databases">
        <title>Pelteobagrus vachellii genome.</title>
        <authorList>
            <person name="Liu H."/>
        </authorList>
    </citation>
    <scope>NUCLEOTIDE SEQUENCE</scope>
    <source>
        <strain evidence="2">PRFRI_2022a</strain>
        <tissue evidence="2">Muscle</tissue>
    </source>
</reference>
<comment type="caution">
    <text evidence="2">The sequence shown here is derived from an EMBL/GenBank/DDBJ whole genome shotgun (WGS) entry which is preliminary data.</text>
</comment>
<name>A0AA88LKA5_TACVA</name>
<dbReference type="Proteomes" id="UP001187315">
    <property type="component" value="Unassembled WGS sequence"/>
</dbReference>
<evidence type="ECO:0000256" key="1">
    <source>
        <dbReference type="SAM" id="MobiDB-lite"/>
    </source>
</evidence>
<protein>
    <submittedName>
        <fullName evidence="2">Uncharacterized protein</fullName>
    </submittedName>
</protein>
<proteinExistence type="predicted"/>
<evidence type="ECO:0000313" key="3">
    <source>
        <dbReference type="Proteomes" id="UP001187315"/>
    </source>
</evidence>
<dbReference type="AlphaFoldDB" id="A0AA88LKA5"/>
<dbReference type="EMBL" id="JAVHJS010000023">
    <property type="protein sequence ID" value="KAK2819557.1"/>
    <property type="molecule type" value="Genomic_DNA"/>
</dbReference>
<sequence length="98" mass="11240">MRLPARFKPNFQKPSTFPSPAEGERDNDIIRRTRSTSGQFAVTCLRTVSHGVKLGVILCSEQRREETFRGKYLRFGAHLTQHCQNASESETLREVFVK</sequence>
<feature type="region of interest" description="Disordered" evidence="1">
    <location>
        <begin position="1"/>
        <end position="27"/>
    </location>
</feature>
<gene>
    <name evidence="2" type="ORF">Q7C36_021203</name>
</gene>
<organism evidence="2 3">
    <name type="scientific">Tachysurus vachellii</name>
    <name type="common">Darkbarbel catfish</name>
    <name type="synonym">Pelteobagrus vachellii</name>
    <dbReference type="NCBI Taxonomy" id="175792"/>
    <lineage>
        <taxon>Eukaryota</taxon>
        <taxon>Metazoa</taxon>
        <taxon>Chordata</taxon>
        <taxon>Craniata</taxon>
        <taxon>Vertebrata</taxon>
        <taxon>Euteleostomi</taxon>
        <taxon>Actinopterygii</taxon>
        <taxon>Neopterygii</taxon>
        <taxon>Teleostei</taxon>
        <taxon>Ostariophysi</taxon>
        <taxon>Siluriformes</taxon>
        <taxon>Bagridae</taxon>
        <taxon>Tachysurus</taxon>
    </lineage>
</organism>
<evidence type="ECO:0000313" key="2">
    <source>
        <dbReference type="EMBL" id="KAK2819557.1"/>
    </source>
</evidence>
<accession>A0AA88LKA5</accession>